<feature type="domain" description="Core-binding (CB)" evidence="8">
    <location>
        <begin position="2"/>
        <end position="95"/>
    </location>
</feature>
<evidence type="ECO:0000256" key="1">
    <source>
        <dbReference type="ARBA" id="ARBA00003283"/>
    </source>
</evidence>
<evidence type="ECO:0000256" key="5">
    <source>
        <dbReference type="ARBA" id="ARBA00023172"/>
    </source>
</evidence>
<organism evidence="10 11">
    <name type="scientific">Ruthenibacterium lactatiformans</name>
    <dbReference type="NCBI Taxonomy" id="1550024"/>
    <lineage>
        <taxon>Bacteria</taxon>
        <taxon>Bacillati</taxon>
        <taxon>Bacillota</taxon>
        <taxon>Clostridia</taxon>
        <taxon>Eubacteriales</taxon>
        <taxon>Oscillospiraceae</taxon>
        <taxon>Ruthenibacterium</taxon>
    </lineage>
</organism>
<dbReference type="Pfam" id="PF00589">
    <property type="entry name" value="Phage_integrase"/>
    <property type="match status" value="1"/>
</dbReference>
<dbReference type="Gene3D" id="1.10.443.10">
    <property type="entry name" value="Intergrase catalytic core"/>
    <property type="match status" value="1"/>
</dbReference>
<sequence>MNDFFDVVRRFLLDYLPKQRCLSENTILSYRQTLNLFVAYMRDEMGIGATELTFSRIDRDAILGFLAWLENARRCSASTRNQRLMALRSFLDFAGQIDCTQTALYLSACNIPSKESHGRIVEFLTEPSLTALLQQPDPSKPKDLRNLVFMILMYDTAARCSELLDMKVCDLRLDAKHPIAYLHGKGRKIRTVPLLSKTVQHCKQYLRKFHPTADYHSEAPLFFTVIHGTQQKMSPDTVSAFFIKYGSMAKLVCPEVPEHIHPHMMRHTRAMHLYQSGMPMVLLSQYLGHAQVETTMIYAHADTEMKRAAIQKADAVRKAKPAPDEIWADNEEMILKLSGLT</sequence>
<evidence type="ECO:0000313" key="10">
    <source>
        <dbReference type="EMBL" id="MTS53258.1"/>
    </source>
</evidence>
<evidence type="ECO:0000259" key="7">
    <source>
        <dbReference type="PROSITE" id="PS51898"/>
    </source>
</evidence>
<evidence type="ECO:0000313" key="11">
    <source>
        <dbReference type="Proteomes" id="UP000449193"/>
    </source>
</evidence>
<evidence type="ECO:0000259" key="8">
    <source>
        <dbReference type="PROSITE" id="PS51900"/>
    </source>
</evidence>
<gene>
    <name evidence="10" type="ORF">GMD52_17280</name>
    <name evidence="9" type="ORF">GMD59_12165</name>
</gene>
<dbReference type="InterPro" id="IPR004107">
    <property type="entry name" value="Integrase_SAM-like_N"/>
</dbReference>
<dbReference type="GO" id="GO:0015074">
    <property type="term" value="P:DNA integration"/>
    <property type="evidence" value="ECO:0007669"/>
    <property type="project" value="UniProtKB-KW"/>
</dbReference>
<dbReference type="RefSeq" id="WP_118645467.1">
    <property type="nucleotide sequence ID" value="NZ_WMZL01000049.1"/>
</dbReference>
<comment type="caution">
    <text evidence="10">The sequence shown here is derived from an EMBL/GenBank/DDBJ whole genome shotgun (WGS) entry which is preliminary data.</text>
</comment>
<keyword evidence="3" id="KW-0229">DNA integration</keyword>
<dbReference type="InterPro" id="IPR013762">
    <property type="entry name" value="Integrase-like_cat_sf"/>
</dbReference>
<evidence type="ECO:0000256" key="6">
    <source>
        <dbReference type="PROSITE-ProRule" id="PRU01248"/>
    </source>
</evidence>
<dbReference type="PANTHER" id="PTHR30349">
    <property type="entry name" value="PHAGE INTEGRASE-RELATED"/>
    <property type="match status" value="1"/>
</dbReference>
<keyword evidence="4 6" id="KW-0238">DNA-binding</keyword>
<dbReference type="InterPro" id="IPR010998">
    <property type="entry name" value="Integrase_recombinase_N"/>
</dbReference>
<comment type="function">
    <text evidence="1">Site-specific tyrosine recombinase, which acts by catalyzing the cutting and rejoining of the recombining DNA molecules.</text>
</comment>
<dbReference type="GO" id="GO:0006310">
    <property type="term" value="P:DNA recombination"/>
    <property type="evidence" value="ECO:0007669"/>
    <property type="project" value="UniProtKB-KW"/>
</dbReference>
<dbReference type="InterPro" id="IPR011010">
    <property type="entry name" value="DNA_brk_join_enz"/>
</dbReference>
<evidence type="ECO:0000256" key="3">
    <source>
        <dbReference type="ARBA" id="ARBA00022908"/>
    </source>
</evidence>
<dbReference type="Proteomes" id="UP000449193">
    <property type="component" value="Unassembled WGS sequence"/>
</dbReference>
<feature type="domain" description="Tyr recombinase" evidence="7">
    <location>
        <begin position="119"/>
        <end position="311"/>
    </location>
</feature>
<dbReference type="PROSITE" id="PS51900">
    <property type="entry name" value="CB"/>
    <property type="match status" value="1"/>
</dbReference>
<dbReference type="EMBL" id="WMZU01000020">
    <property type="protein sequence ID" value="MTS28035.1"/>
    <property type="molecule type" value="Genomic_DNA"/>
</dbReference>
<dbReference type="GO" id="GO:0003677">
    <property type="term" value="F:DNA binding"/>
    <property type="evidence" value="ECO:0007669"/>
    <property type="project" value="UniProtKB-UniRule"/>
</dbReference>
<reference evidence="11 12" key="1">
    <citation type="journal article" date="2019" name="Nat. Med.">
        <title>A library of human gut bacterial isolates paired with longitudinal multiomics data enables mechanistic microbiome research.</title>
        <authorList>
            <person name="Poyet M."/>
            <person name="Groussin M."/>
            <person name="Gibbons S.M."/>
            <person name="Avila-Pacheco J."/>
            <person name="Jiang X."/>
            <person name="Kearney S.M."/>
            <person name="Perrotta A.R."/>
            <person name="Berdy B."/>
            <person name="Zhao S."/>
            <person name="Lieberman T.D."/>
            <person name="Swanson P.K."/>
            <person name="Smith M."/>
            <person name="Roesemann S."/>
            <person name="Alexander J.E."/>
            <person name="Rich S.A."/>
            <person name="Livny J."/>
            <person name="Vlamakis H."/>
            <person name="Clish C."/>
            <person name="Bullock K."/>
            <person name="Deik A."/>
            <person name="Scott J."/>
            <person name="Pierce K.A."/>
            <person name="Xavier R.J."/>
            <person name="Alm E.J."/>
        </authorList>
    </citation>
    <scope>NUCLEOTIDE SEQUENCE [LARGE SCALE GENOMIC DNA]</scope>
    <source>
        <strain evidence="9 12">BIOML-A4</strain>
        <strain evidence="10 11">BIOML-A7</strain>
    </source>
</reference>
<dbReference type="InterPro" id="IPR044068">
    <property type="entry name" value="CB"/>
</dbReference>
<dbReference type="Pfam" id="PF02899">
    <property type="entry name" value="Phage_int_SAM_1"/>
    <property type="match status" value="1"/>
</dbReference>
<dbReference type="AlphaFoldDB" id="A0A6I3QXQ9"/>
<dbReference type="Proteomes" id="UP000472755">
    <property type="component" value="Unassembled WGS sequence"/>
</dbReference>
<dbReference type="Gene3D" id="1.10.150.130">
    <property type="match status" value="1"/>
</dbReference>
<evidence type="ECO:0000256" key="4">
    <source>
        <dbReference type="ARBA" id="ARBA00023125"/>
    </source>
</evidence>
<protein>
    <submittedName>
        <fullName evidence="10">Tyrosine-type recombinase/integrase</fullName>
    </submittedName>
</protein>
<dbReference type="PANTHER" id="PTHR30349:SF41">
    <property type="entry name" value="INTEGRASE_RECOMBINASE PROTEIN MJ0367-RELATED"/>
    <property type="match status" value="1"/>
</dbReference>
<dbReference type="EMBL" id="WMZR01000050">
    <property type="protein sequence ID" value="MTS53258.1"/>
    <property type="molecule type" value="Genomic_DNA"/>
</dbReference>
<proteinExistence type="inferred from homology"/>
<dbReference type="InterPro" id="IPR050090">
    <property type="entry name" value="Tyrosine_recombinase_XerCD"/>
</dbReference>
<comment type="similarity">
    <text evidence="2">Belongs to the 'phage' integrase family.</text>
</comment>
<accession>A0A6I3QXQ9</accession>
<dbReference type="PROSITE" id="PS51898">
    <property type="entry name" value="TYR_RECOMBINASE"/>
    <property type="match status" value="1"/>
</dbReference>
<name>A0A6I3QXQ9_9FIRM</name>
<keyword evidence="5" id="KW-0233">DNA recombination</keyword>
<dbReference type="SUPFAM" id="SSF56349">
    <property type="entry name" value="DNA breaking-rejoining enzymes"/>
    <property type="match status" value="1"/>
</dbReference>
<evidence type="ECO:0000256" key="2">
    <source>
        <dbReference type="ARBA" id="ARBA00008857"/>
    </source>
</evidence>
<evidence type="ECO:0000313" key="9">
    <source>
        <dbReference type="EMBL" id="MTS28035.1"/>
    </source>
</evidence>
<dbReference type="InterPro" id="IPR002104">
    <property type="entry name" value="Integrase_catalytic"/>
</dbReference>
<evidence type="ECO:0000313" key="12">
    <source>
        <dbReference type="Proteomes" id="UP000472755"/>
    </source>
</evidence>